<name>A0ABR2LJ97_9ASPA</name>
<comment type="caution">
    <text evidence="1">The sequence shown here is derived from an EMBL/GenBank/DDBJ whole genome shotgun (WGS) entry which is preliminary data.</text>
</comment>
<sequence>MKHSFQLRLNRNWGELDFASCIVLQMHWVALMTCSLISSLSAEHLKKESKLRCRKTCSRFGGLQRPETDGGQRARPKLVRPPVTIEMRPQRPLPNMSLIKQSMRVSNSFFQLFNGICMLLLGYKILSYKSLNFISGCPDCISVNVSYSHVTKL</sequence>
<gene>
    <name evidence="1" type="ORF">KSP40_PGU010742</name>
</gene>
<dbReference type="EMBL" id="JBBWWR010000019">
    <property type="protein sequence ID" value="KAK8942161.1"/>
    <property type="molecule type" value="Genomic_DNA"/>
</dbReference>
<organism evidence="1 2">
    <name type="scientific">Platanthera guangdongensis</name>
    <dbReference type="NCBI Taxonomy" id="2320717"/>
    <lineage>
        <taxon>Eukaryota</taxon>
        <taxon>Viridiplantae</taxon>
        <taxon>Streptophyta</taxon>
        <taxon>Embryophyta</taxon>
        <taxon>Tracheophyta</taxon>
        <taxon>Spermatophyta</taxon>
        <taxon>Magnoliopsida</taxon>
        <taxon>Liliopsida</taxon>
        <taxon>Asparagales</taxon>
        <taxon>Orchidaceae</taxon>
        <taxon>Orchidoideae</taxon>
        <taxon>Orchideae</taxon>
        <taxon>Orchidinae</taxon>
        <taxon>Platanthera</taxon>
    </lineage>
</organism>
<accession>A0ABR2LJ97</accession>
<dbReference type="Proteomes" id="UP001412067">
    <property type="component" value="Unassembled WGS sequence"/>
</dbReference>
<evidence type="ECO:0000313" key="1">
    <source>
        <dbReference type="EMBL" id="KAK8942161.1"/>
    </source>
</evidence>
<protein>
    <submittedName>
        <fullName evidence="1">Uncharacterized protein</fullName>
    </submittedName>
</protein>
<keyword evidence="2" id="KW-1185">Reference proteome</keyword>
<reference evidence="1 2" key="1">
    <citation type="journal article" date="2022" name="Nat. Plants">
        <title>Genomes of leafy and leafless Platanthera orchids illuminate the evolution of mycoheterotrophy.</title>
        <authorList>
            <person name="Li M.H."/>
            <person name="Liu K.W."/>
            <person name="Li Z."/>
            <person name="Lu H.C."/>
            <person name="Ye Q.L."/>
            <person name="Zhang D."/>
            <person name="Wang J.Y."/>
            <person name="Li Y.F."/>
            <person name="Zhong Z.M."/>
            <person name="Liu X."/>
            <person name="Yu X."/>
            <person name="Liu D.K."/>
            <person name="Tu X.D."/>
            <person name="Liu B."/>
            <person name="Hao Y."/>
            <person name="Liao X.Y."/>
            <person name="Jiang Y.T."/>
            <person name="Sun W.H."/>
            <person name="Chen J."/>
            <person name="Chen Y.Q."/>
            <person name="Ai Y."/>
            <person name="Zhai J.W."/>
            <person name="Wu S.S."/>
            <person name="Zhou Z."/>
            <person name="Hsiao Y.Y."/>
            <person name="Wu W.L."/>
            <person name="Chen Y.Y."/>
            <person name="Lin Y.F."/>
            <person name="Hsu J.L."/>
            <person name="Li C.Y."/>
            <person name="Wang Z.W."/>
            <person name="Zhao X."/>
            <person name="Zhong W.Y."/>
            <person name="Ma X.K."/>
            <person name="Ma L."/>
            <person name="Huang J."/>
            <person name="Chen G.Z."/>
            <person name="Huang M.Z."/>
            <person name="Huang L."/>
            <person name="Peng D.H."/>
            <person name="Luo Y.B."/>
            <person name="Zou S.Q."/>
            <person name="Chen S.P."/>
            <person name="Lan S."/>
            <person name="Tsai W.C."/>
            <person name="Van de Peer Y."/>
            <person name="Liu Z.J."/>
        </authorList>
    </citation>
    <scope>NUCLEOTIDE SEQUENCE [LARGE SCALE GENOMIC DNA]</scope>
    <source>
        <strain evidence="1">Lor288</strain>
    </source>
</reference>
<evidence type="ECO:0000313" key="2">
    <source>
        <dbReference type="Proteomes" id="UP001412067"/>
    </source>
</evidence>
<proteinExistence type="predicted"/>